<dbReference type="InterPro" id="IPR004401">
    <property type="entry name" value="YbaB/EbfC"/>
</dbReference>
<sequence>MDDELMGSGGSADGLVRARVDPRGRVGDVAFDPRQWERTPRAAAEAAVREAVNAALDDMAAKVAAAGALPGLDAELGRVTEGFERAMDKVAADIDAARRRLGS</sequence>
<evidence type="ECO:0008006" key="3">
    <source>
        <dbReference type="Google" id="ProtNLM"/>
    </source>
</evidence>
<comment type="caution">
    <text evidence="1">The sequence shown here is derived from an EMBL/GenBank/DDBJ whole genome shotgun (WGS) entry which is preliminary data.</text>
</comment>
<dbReference type="Proteomes" id="UP000580474">
    <property type="component" value="Unassembled WGS sequence"/>
</dbReference>
<evidence type="ECO:0000313" key="1">
    <source>
        <dbReference type="EMBL" id="MBB5071092.1"/>
    </source>
</evidence>
<evidence type="ECO:0000313" key="2">
    <source>
        <dbReference type="Proteomes" id="UP000580474"/>
    </source>
</evidence>
<dbReference type="AlphaFoldDB" id="A0A840NPP6"/>
<dbReference type="Pfam" id="PF02575">
    <property type="entry name" value="YbaB_DNA_bd"/>
    <property type="match status" value="1"/>
</dbReference>
<protein>
    <recommendedName>
        <fullName evidence="3">YbaB/EbfC DNA-binding family protein</fullName>
    </recommendedName>
</protein>
<dbReference type="InterPro" id="IPR036894">
    <property type="entry name" value="YbaB-like_sf"/>
</dbReference>
<dbReference type="GO" id="GO:0003677">
    <property type="term" value="F:DNA binding"/>
    <property type="evidence" value="ECO:0007669"/>
    <property type="project" value="InterPro"/>
</dbReference>
<gene>
    <name evidence="1" type="ORF">BJ969_004180</name>
</gene>
<reference evidence="1 2" key="1">
    <citation type="submission" date="2020-08" db="EMBL/GenBank/DDBJ databases">
        <title>Sequencing the genomes of 1000 actinobacteria strains.</title>
        <authorList>
            <person name="Klenk H.-P."/>
        </authorList>
    </citation>
    <scope>NUCLEOTIDE SEQUENCE [LARGE SCALE GENOMIC DNA]</scope>
    <source>
        <strain evidence="1 2">DSM 45582</strain>
    </source>
</reference>
<dbReference type="Gene3D" id="3.30.1310.10">
    <property type="entry name" value="Nucleoid-associated protein YbaB-like domain"/>
    <property type="match status" value="1"/>
</dbReference>
<dbReference type="EMBL" id="JACHIV010000001">
    <property type="protein sequence ID" value="MBB5071092.1"/>
    <property type="molecule type" value="Genomic_DNA"/>
</dbReference>
<organism evidence="1 2">
    <name type="scientific">Saccharopolyspora gloriosae</name>
    <dbReference type="NCBI Taxonomy" id="455344"/>
    <lineage>
        <taxon>Bacteria</taxon>
        <taxon>Bacillati</taxon>
        <taxon>Actinomycetota</taxon>
        <taxon>Actinomycetes</taxon>
        <taxon>Pseudonocardiales</taxon>
        <taxon>Pseudonocardiaceae</taxon>
        <taxon>Saccharopolyspora</taxon>
    </lineage>
</organism>
<dbReference type="SUPFAM" id="SSF82607">
    <property type="entry name" value="YbaB-like"/>
    <property type="match status" value="1"/>
</dbReference>
<dbReference type="RefSeq" id="WP_184481171.1">
    <property type="nucleotide sequence ID" value="NZ_JACHIV010000001.1"/>
</dbReference>
<name>A0A840NPP6_9PSEU</name>
<proteinExistence type="predicted"/>
<accession>A0A840NPP6</accession>
<keyword evidence="2" id="KW-1185">Reference proteome</keyword>